<keyword evidence="1" id="KW-0472">Membrane</keyword>
<feature type="transmembrane region" description="Helical" evidence="1">
    <location>
        <begin position="88"/>
        <end position="110"/>
    </location>
</feature>
<comment type="caution">
    <text evidence="2">The sequence shown here is derived from an EMBL/GenBank/DDBJ whole genome shotgun (WGS) entry which is preliminary data.</text>
</comment>
<dbReference type="EMBL" id="AJAU01000004">
    <property type="protein sequence ID" value="EOL50563.1"/>
    <property type="molecule type" value="Genomic_DNA"/>
</dbReference>
<dbReference type="AlphaFoldDB" id="R3UAY5"/>
<keyword evidence="1" id="KW-1133">Transmembrane helix</keyword>
<protein>
    <recommendedName>
        <fullName evidence="4">ABC transporter permease</fullName>
    </recommendedName>
</protein>
<organism evidence="2 3">
    <name type="scientific">Enterococcus caccae ATCC BAA-1240</name>
    <dbReference type="NCBI Taxonomy" id="1158612"/>
    <lineage>
        <taxon>Bacteria</taxon>
        <taxon>Bacillati</taxon>
        <taxon>Bacillota</taxon>
        <taxon>Bacilli</taxon>
        <taxon>Lactobacillales</taxon>
        <taxon>Enterococcaceae</taxon>
        <taxon>Enterococcus</taxon>
    </lineage>
</organism>
<accession>R3UAY5</accession>
<name>R3UAY5_9ENTE</name>
<dbReference type="Proteomes" id="UP000013840">
    <property type="component" value="Unassembled WGS sequence"/>
</dbReference>
<sequence>MLSCLTICKLNIILLLKDKLSFFWSLALPSIMLVINGSNINSEYVLTYWWIYIVFNSFIYGIGLHALNEKDSGVISIIFSIKWIPFEFFFGLLLTQVIYSIVCLAIFNFVPYLLFQFSYFRLLGLSMLSLIVTIPIAFLGYNLTYLKNAYATTVSSICNMCIFLFFILLGFDTPFNKFNPLNILGNIMDEVIRGIIPSTYVVLSFVLILISIPSIVYFRPLSKESR</sequence>
<feature type="transmembrane region" description="Helical" evidence="1">
    <location>
        <begin position="150"/>
        <end position="171"/>
    </location>
</feature>
<gene>
    <name evidence="2" type="ORF">UC7_00336</name>
</gene>
<proteinExistence type="predicted"/>
<reference evidence="2 3" key="1">
    <citation type="submission" date="2013-02" db="EMBL/GenBank/DDBJ databases">
        <title>The Genome Sequence of Enterococcus caccae BAA-1240.</title>
        <authorList>
            <consortium name="The Broad Institute Genome Sequencing Platform"/>
            <consortium name="The Broad Institute Genome Sequencing Center for Infectious Disease"/>
            <person name="Earl A.M."/>
            <person name="Gilmore M.S."/>
            <person name="Lebreton F."/>
            <person name="Walker B."/>
            <person name="Young S.K."/>
            <person name="Zeng Q."/>
            <person name="Gargeya S."/>
            <person name="Fitzgerald M."/>
            <person name="Haas B."/>
            <person name="Abouelleil A."/>
            <person name="Alvarado L."/>
            <person name="Arachchi H.M."/>
            <person name="Berlin A.M."/>
            <person name="Chapman S.B."/>
            <person name="Dewar J."/>
            <person name="Goldberg J."/>
            <person name="Griggs A."/>
            <person name="Gujja S."/>
            <person name="Hansen M."/>
            <person name="Howarth C."/>
            <person name="Imamovic A."/>
            <person name="Larimer J."/>
            <person name="McCowan C."/>
            <person name="Murphy C."/>
            <person name="Neiman D."/>
            <person name="Pearson M."/>
            <person name="Priest M."/>
            <person name="Roberts A."/>
            <person name="Saif S."/>
            <person name="Shea T."/>
            <person name="Sisk P."/>
            <person name="Sykes S."/>
            <person name="Wortman J."/>
            <person name="Nusbaum C."/>
            <person name="Birren B."/>
        </authorList>
    </citation>
    <scope>NUCLEOTIDE SEQUENCE [LARGE SCALE GENOMIC DNA]</scope>
    <source>
        <strain evidence="2 3">ATCC BAA-1240</strain>
    </source>
</reference>
<dbReference type="STRING" id="317735.RU98_GL000516"/>
<evidence type="ECO:0000313" key="2">
    <source>
        <dbReference type="EMBL" id="EOL50563.1"/>
    </source>
</evidence>
<evidence type="ECO:0008006" key="4">
    <source>
        <dbReference type="Google" id="ProtNLM"/>
    </source>
</evidence>
<dbReference type="PATRIC" id="fig|1158612.3.peg.345"/>
<feature type="transmembrane region" description="Helical" evidence="1">
    <location>
        <begin position="191"/>
        <end position="218"/>
    </location>
</feature>
<evidence type="ECO:0000256" key="1">
    <source>
        <dbReference type="SAM" id="Phobius"/>
    </source>
</evidence>
<feature type="transmembrane region" description="Helical" evidence="1">
    <location>
        <begin position="20"/>
        <end position="37"/>
    </location>
</feature>
<feature type="transmembrane region" description="Helical" evidence="1">
    <location>
        <begin position="49"/>
        <end position="67"/>
    </location>
</feature>
<keyword evidence="3" id="KW-1185">Reference proteome</keyword>
<feature type="transmembrane region" description="Helical" evidence="1">
    <location>
        <begin position="122"/>
        <end position="143"/>
    </location>
</feature>
<keyword evidence="1" id="KW-0812">Transmembrane</keyword>
<evidence type="ECO:0000313" key="3">
    <source>
        <dbReference type="Proteomes" id="UP000013840"/>
    </source>
</evidence>